<evidence type="ECO:0000313" key="2">
    <source>
        <dbReference type="EMBL" id="VDP02562.1"/>
    </source>
</evidence>
<evidence type="ECO:0000313" key="4">
    <source>
        <dbReference type="WBParaSite" id="SBAD_0000401901-mRNA-1"/>
    </source>
</evidence>
<dbReference type="Proteomes" id="UP000270296">
    <property type="component" value="Unassembled WGS sequence"/>
</dbReference>
<dbReference type="EMBL" id="UZAM01007987">
    <property type="protein sequence ID" value="VDP02562.1"/>
    <property type="molecule type" value="Genomic_DNA"/>
</dbReference>
<accession>A0A183IJQ2</accession>
<dbReference type="AlphaFoldDB" id="A0A183IJQ2"/>
<keyword evidence="1" id="KW-0812">Transmembrane</keyword>
<proteinExistence type="predicted"/>
<name>A0A183IJQ2_9BILA</name>
<feature type="transmembrane region" description="Helical" evidence="1">
    <location>
        <begin position="13"/>
        <end position="40"/>
    </location>
</feature>
<keyword evidence="3" id="KW-1185">Reference proteome</keyword>
<dbReference type="Pfam" id="PF21525">
    <property type="entry name" value="Nlp36"/>
    <property type="match status" value="1"/>
</dbReference>
<evidence type="ECO:0000256" key="1">
    <source>
        <dbReference type="SAM" id="Phobius"/>
    </source>
</evidence>
<keyword evidence="1" id="KW-0472">Membrane</keyword>
<evidence type="ECO:0000313" key="3">
    <source>
        <dbReference type="Proteomes" id="UP000270296"/>
    </source>
</evidence>
<reference evidence="2 3" key="2">
    <citation type="submission" date="2018-11" db="EMBL/GenBank/DDBJ databases">
        <authorList>
            <consortium name="Pathogen Informatics"/>
        </authorList>
    </citation>
    <scope>NUCLEOTIDE SEQUENCE [LARGE SCALE GENOMIC DNA]</scope>
</reference>
<keyword evidence="1" id="KW-1133">Transmembrane helix</keyword>
<protein>
    <submittedName>
        <fullName evidence="2 4">Uncharacterized protein</fullName>
    </submittedName>
</protein>
<gene>
    <name evidence="2" type="ORF">SBAD_LOCUS3848</name>
</gene>
<sequence length="56" mass="6317">MVSLKQQIDVLDYFGPVCVFISFFAIVFVISVTCILWFCVSDTDDVTVFSKVGFII</sequence>
<reference evidence="4" key="1">
    <citation type="submission" date="2016-06" db="UniProtKB">
        <authorList>
            <consortium name="WormBaseParasite"/>
        </authorList>
    </citation>
    <scope>IDENTIFICATION</scope>
</reference>
<organism evidence="4">
    <name type="scientific">Soboliphyme baturini</name>
    <dbReference type="NCBI Taxonomy" id="241478"/>
    <lineage>
        <taxon>Eukaryota</taxon>
        <taxon>Metazoa</taxon>
        <taxon>Ecdysozoa</taxon>
        <taxon>Nematoda</taxon>
        <taxon>Enoplea</taxon>
        <taxon>Dorylaimia</taxon>
        <taxon>Dioctophymatida</taxon>
        <taxon>Dioctophymatoidea</taxon>
        <taxon>Soboliphymatidae</taxon>
        <taxon>Soboliphyme</taxon>
    </lineage>
</organism>
<dbReference type="WBParaSite" id="SBAD_0000401901-mRNA-1">
    <property type="protein sequence ID" value="SBAD_0000401901-mRNA-1"/>
    <property type="gene ID" value="SBAD_0000401901"/>
</dbReference>